<reference evidence="2 3" key="1">
    <citation type="submission" date="2020-06" db="EMBL/GenBank/DDBJ databases">
        <authorList>
            <person name="Li R."/>
            <person name="Bekaert M."/>
        </authorList>
    </citation>
    <scope>NUCLEOTIDE SEQUENCE [LARGE SCALE GENOMIC DNA]</scope>
    <source>
        <strain evidence="3">wild</strain>
    </source>
</reference>
<dbReference type="PANTHER" id="PTHR35558:SF1">
    <property type="entry name" value="ENDONUCLEASE_EXONUCLEASE_PHOSPHATASE DOMAIN-CONTAINING PROTEIN"/>
    <property type="match status" value="1"/>
</dbReference>
<dbReference type="EMBL" id="CACVKT020008242">
    <property type="protein sequence ID" value="CAC5413820.1"/>
    <property type="molecule type" value="Genomic_DNA"/>
</dbReference>
<sequence length="274" mass="31675">MPPKRRKSGQSDHSNSKKKKKKNNIDCTKLAAEIIRLQSGNINNSPSNTSTIIQADIHADTDTDHTCIIPTSAQNIVPAANTVPTPIPSLAAYEVRSRASQIQENPTCKFKCLMASHWEPLFLKKWSDEFIDMNSLTSSYVKDPFSLFVSNRKFSLDNTSRSNKPPLSIEQWTSAFLVFSDIYIEKCPEEARHLLKYGHNIREMYDLYGDEPWRIYDEKFRRLRETIKLPWGKLIDELYTKSANTSNTQNKNFHVQPARKNKTFQNQRQYTILQ</sequence>
<accession>A0A6J8E045</accession>
<feature type="region of interest" description="Disordered" evidence="1">
    <location>
        <begin position="1"/>
        <end position="24"/>
    </location>
</feature>
<proteinExistence type="predicted"/>
<dbReference type="PANTHER" id="PTHR35558">
    <property type="entry name" value="SGNH_HYDRO DOMAIN-CONTAINING PROTEIN"/>
    <property type="match status" value="1"/>
</dbReference>
<keyword evidence="3" id="KW-1185">Reference proteome</keyword>
<evidence type="ECO:0000256" key="1">
    <source>
        <dbReference type="SAM" id="MobiDB-lite"/>
    </source>
</evidence>
<organism evidence="2 3">
    <name type="scientific">Mytilus coruscus</name>
    <name type="common">Sea mussel</name>
    <dbReference type="NCBI Taxonomy" id="42192"/>
    <lineage>
        <taxon>Eukaryota</taxon>
        <taxon>Metazoa</taxon>
        <taxon>Spiralia</taxon>
        <taxon>Lophotrochozoa</taxon>
        <taxon>Mollusca</taxon>
        <taxon>Bivalvia</taxon>
        <taxon>Autobranchia</taxon>
        <taxon>Pteriomorphia</taxon>
        <taxon>Mytilida</taxon>
        <taxon>Mytiloidea</taxon>
        <taxon>Mytilidae</taxon>
        <taxon>Mytilinae</taxon>
        <taxon>Mytilus</taxon>
    </lineage>
</organism>
<name>A0A6J8E045_MYTCO</name>
<dbReference type="OrthoDB" id="6145309at2759"/>
<protein>
    <submittedName>
        <fullName evidence="2">Uncharacterized protein</fullName>
    </submittedName>
</protein>
<evidence type="ECO:0000313" key="2">
    <source>
        <dbReference type="EMBL" id="CAC5413820.1"/>
    </source>
</evidence>
<dbReference type="Proteomes" id="UP000507470">
    <property type="component" value="Unassembled WGS sequence"/>
</dbReference>
<evidence type="ECO:0000313" key="3">
    <source>
        <dbReference type="Proteomes" id="UP000507470"/>
    </source>
</evidence>
<dbReference type="AlphaFoldDB" id="A0A6J8E045"/>
<gene>
    <name evidence="2" type="ORF">MCOR_46679</name>
</gene>